<dbReference type="PROSITE" id="PS50404">
    <property type="entry name" value="GST_NTER"/>
    <property type="match status" value="1"/>
</dbReference>
<reference evidence="2 3" key="1">
    <citation type="submission" date="2023-06" db="EMBL/GenBank/DDBJ databases">
        <title>Pelomonas sp. APW6 16S ribosomal RNA gene genome sequencing and assembly.</title>
        <authorList>
            <person name="Woo H."/>
        </authorList>
    </citation>
    <scope>NUCLEOTIDE SEQUENCE [LARGE SCALE GENOMIC DNA]</scope>
    <source>
        <strain evidence="2 3">APW6</strain>
    </source>
</reference>
<dbReference type="Pfam" id="PF13409">
    <property type="entry name" value="GST_N_2"/>
    <property type="match status" value="1"/>
</dbReference>
<dbReference type="PANTHER" id="PTHR43968:SF6">
    <property type="entry name" value="GLUTATHIONE S-TRANSFERASE OMEGA"/>
    <property type="match status" value="1"/>
</dbReference>
<accession>A0ABT7LDA3</accession>
<feature type="domain" description="GST N-terminal" evidence="1">
    <location>
        <begin position="19"/>
        <end position="98"/>
    </location>
</feature>
<organism evidence="2 3">
    <name type="scientific">Roseateles subflavus</name>
    <dbReference type="NCBI Taxonomy" id="3053353"/>
    <lineage>
        <taxon>Bacteria</taxon>
        <taxon>Pseudomonadati</taxon>
        <taxon>Pseudomonadota</taxon>
        <taxon>Betaproteobacteria</taxon>
        <taxon>Burkholderiales</taxon>
        <taxon>Sphaerotilaceae</taxon>
        <taxon>Roseateles</taxon>
    </lineage>
</organism>
<dbReference type="RefSeq" id="WP_285980974.1">
    <property type="nucleotide sequence ID" value="NZ_JASVDS010000001.1"/>
</dbReference>
<dbReference type="CDD" id="cd03196">
    <property type="entry name" value="GST_C_5"/>
    <property type="match status" value="1"/>
</dbReference>
<evidence type="ECO:0000313" key="2">
    <source>
        <dbReference type="EMBL" id="MDL5030847.1"/>
    </source>
</evidence>
<dbReference type="InterPro" id="IPR036282">
    <property type="entry name" value="Glutathione-S-Trfase_C_sf"/>
</dbReference>
<dbReference type="SUPFAM" id="SSF47616">
    <property type="entry name" value="GST C-terminal domain-like"/>
    <property type="match status" value="1"/>
</dbReference>
<sequence length="249" mass="27972">MPTSTLTPHAPHTPPGLPELPRLYTFRRCPYAMRARMALLQAGRDFEAVEVRLRDKPADLLALSPKATVPVLQLPDGRIIDESWDIMRWALATPDAQGWWARAQSPGNLDLLQRNDGDFKLHLDRWKYPQRYADEPLPPEAHRDQAVEVLLRPLEARLHSAAFLGGATPCATDWAVLPFVRQFAAVEPAWFDALDLPSVRSWLHGWLGHPLFAACMYKVPAEGAHRFPPCEGRVLADQRSTRSPGAGER</sequence>
<dbReference type="InterPro" id="IPR050983">
    <property type="entry name" value="GST_Omega/HSP26"/>
</dbReference>
<proteinExistence type="predicted"/>
<dbReference type="InterPro" id="IPR004045">
    <property type="entry name" value="Glutathione_S-Trfase_N"/>
</dbReference>
<comment type="caution">
    <text evidence="2">The sequence shown here is derived from an EMBL/GenBank/DDBJ whole genome shotgun (WGS) entry which is preliminary data.</text>
</comment>
<dbReference type="SUPFAM" id="SSF52833">
    <property type="entry name" value="Thioredoxin-like"/>
    <property type="match status" value="1"/>
</dbReference>
<dbReference type="Gene3D" id="1.20.1050.10">
    <property type="match status" value="1"/>
</dbReference>
<dbReference type="EMBL" id="JASVDS010000001">
    <property type="protein sequence ID" value="MDL5030847.1"/>
    <property type="molecule type" value="Genomic_DNA"/>
</dbReference>
<dbReference type="InterPro" id="IPR036249">
    <property type="entry name" value="Thioredoxin-like_sf"/>
</dbReference>
<gene>
    <name evidence="2" type="ORF">QRD43_02920</name>
</gene>
<dbReference type="PANTHER" id="PTHR43968">
    <property type="match status" value="1"/>
</dbReference>
<dbReference type="Gene3D" id="3.40.30.10">
    <property type="entry name" value="Glutaredoxin"/>
    <property type="match status" value="1"/>
</dbReference>
<evidence type="ECO:0000259" key="1">
    <source>
        <dbReference type="PROSITE" id="PS50404"/>
    </source>
</evidence>
<protein>
    <submittedName>
        <fullName evidence="2">Glutathione S-transferase</fullName>
    </submittedName>
</protein>
<keyword evidence="3" id="KW-1185">Reference proteome</keyword>
<dbReference type="Proteomes" id="UP001238603">
    <property type="component" value="Unassembled WGS sequence"/>
</dbReference>
<name>A0ABT7LDA3_9BURK</name>
<evidence type="ECO:0000313" key="3">
    <source>
        <dbReference type="Proteomes" id="UP001238603"/>
    </source>
</evidence>